<reference evidence="14" key="1">
    <citation type="journal article" date="2019" name="Int. J. Syst. Evol. Microbiol.">
        <title>The Global Catalogue of Microorganisms (GCM) 10K type strain sequencing project: providing services to taxonomists for standard genome sequencing and annotation.</title>
        <authorList>
            <consortium name="The Broad Institute Genomics Platform"/>
            <consortium name="The Broad Institute Genome Sequencing Center for Infectious Disease"/>
            <person name="Wu L."/>
            <person name="Ma J."/>
        </authorList>
    </citation>
    <scope>NUCLEOTIDE SEQUENCE [LARGE SCALE GENOMIC DNA]</scope>
    <source>
        <strain evidence="14">R28</strain>
    </source>
</reference>
<evidence type="ECO:0000256" key="9">
    <source>
        <dbReference type="SAM" id="Coils"/>
    </source>
</evidence>
<dbReference type="EMBL" id="JBHUHQ010000002">
    <property type="protein sequence ID" value="MFD2042860.1"/>
    <property type="molecule type" value="Genomic_DNA"/>
</dbReference>
<evidence type="ECO:0000256" key="7">
    <source>
        <dbReference type="ARBA" id="ARBA00022840"/>
    </source>
</evidence>
<dbReference type="InterPro" id="IPR003594">
    <property type="entry name" value="HATPase_dom"/>
</dbReference>
<evidence type="ECO:0000256" key="2">
    <source>
        <dbReference type="ARBA" id="ARBA00012438"/>
    </source>
</evidence>
<keyword evidence="10" id="KW-0812">Transmembrane</keyword>
<evidence type="ECO:0000313" key="14">
    <source>
        <dbReference type="Proteomes" id="UP001597383"/>
    </source>
</evidence>
<evidence type="ECO:0000256" key="1">
    <source>
        <dbReference type="ARBA" id="ARBA00000085"/>
    </source>
</evidence>
<dbReference type="EC" id="2.7.13.3" evidence="2"/>
<dbReference type="SUPFAM" id="SSF55874">
    <property type="entry name" value="ATPase domain of HSP90 chaperone/DNA topoisomerase II/histidine kinase"/>
    <property type="match status" value="1"/>
</dbReference>
<keyword evidence="14" id="KW-1185">Reference proteome</keyword>
<evidence type="ECO:0000256" key="8">
    <source>
        <dbReference type="ARBA" id="ARBA00023012"/>
    </source>
</evidence>
<feature type="transmembrane region" description="Helical" evidence="10">
    <location>
        <begin position="96"/>
        <end position="113"/>
    </location>
</feature>
<dbReference type="Pfam" id="PF07730">
    <property type="entry name" value="HisKA_3"/>
    <property type="match status" value="1"/>
</dbReference>
<evidence type="ECO:0000259" key="12">
    <source>
        <dbReference type="Pfam" id="PF07730"/>
    </source>
</evidence>
<organism evidence="13 14">
    <name type="scientific">Ornithinibacillus salinisoli</name>
    <dbReference type="NCBI Taxonomy" id="1848459"/>
    <lineage>
        <taxon>Bacteria</taxon>
        <taxon>Bacillati</taxon>
        <taxon>Bacillota</taxon>
        <taxon>Bacilli</taxon>
        <taxon>Bacillales</taxon>
        <taxon>Bacillaceae</taxon>
        <taxon>Ornithinibacillus</taxon>
    </lineage>
</organism>
<feature type="transmembrane region" description="Helical" evidence="10">
    <location>
        <begin position="5"/>
        <end position="22"/>
    </location>
</feature>
<comment type="caution">
    <text evidence="13">The sequence shown here is derived from an EMBL/GenBank/DDBJ whole genome shotgun (WGS) entry which is preliminary data.</text>
</comment>
<keyword evidence="8" id="KW-0902">Two-component regulatory system</keyword>
<keyword evidence="4" id="KW-0808">Transferase</keyword>
<dbReference type="RefSeq" id="WP_377554533.1">
    <property type="nucleotide sequence ID" value="NZ_JBHUHQ010000002.1"/>
</dbReference>
<accession>A0ABW4VWC7</accession>
<dbReference type="Proteomes" id="UP001597383">
    <property type="component" value="Unassembled WGS sequence"/>
</dbReference>
<dbReference type="PANTHER" id="PTHR24421:SF10">
    <property type="entry name" value="NITRATE_NITRITE SENSOR PROTEIN NARQ"/>
    <property type="match status" value="1"/>
</dbReference>
<dbReference type="PANTHER" id="PTHR24421">
    <property type="entry name" value="NITRATE/NITRITE SENSOR PROTEIN NARX-RELATED"/>
    <property type="match status" value="1"/>
</dbReference>
<comment type="catalytic activity">
    <reaction evidence="1">
        <text>ATP + protein L-histidine = ADP + protein N-phospho-L-histidine.</text>
        <dbReference type="EC" id="2.7.13.3"/>
    </reaction>
</comment>
<feature type="domain" description="Signal transduction histidine kinase subgroup 3 dimerisation and phosphoacceptor" evidence="12">
    <location>
        <begin position="172"/>
        <end position="231"/>
    </location>
</feature>
<sequence>MKSFWIRIGIFVLLWVYMIITYSPNPPISILFFSIALGLFFFLSLEKYLVFLYGGICFVIFLHGFLLIEEAPITVIIMLYVATVSAFQLKEKHQTIYLVVHGLLIFGISLTSDNYFFELLFISFIVYFFIVAMNHFTNTRIEQEEIYHQLLGEYRKLKRMNLVAEDDARLQERNRIARDIHDSVGHRLTALIMQLEVLAIQENNESFRELKQMAEESLEETRHAVKALQSDENEGIASVVHLIRRLEAESHITVQFTTKQGVLSVKLSNNKSVVLYRVIQEALTNAMRHAQSREIRIILGKSAVGDLTFEIINTIYHTRGFEFGFGLTNLKKRVEEINGNVDVYQTEDQFIVKGTIPVQ</sequence>
<keyword evidence="3" id="KW-0597">Phosphoprotein</keyword>
<keyword evidence="10" id="KW-1133">Transmembrane helix</keyword>
<evidence type="ECO:0000256" key="3">
    <source>
        <dbReference type="ARBA" id="ARBA00022553"/>
    </source>
</evidence>
<feature type="transmembrane region" description="Helical" evidence="10">
    <location>
        <begin position="73"/>
        <end position="89"/>
    </location>
</feature>
<feature type="domain" description="Histidine kinase/HSP90-like ATPase" evidence="11">
    <location>
        <begin position="273"/>
        <end position="347"/>
    </location>
</feature>
<dbReference type="Pfam" id="PF02518">
    <property type="entry name" value="HATPase_c"/>
    <property type="match status" value="1"/>
</dbReference>
<gene>
    <name evidence="13" type="ORF">ACFSJF_00860</name>
</gene>
<proteinExistence type="predicted"/>
<evidence type="ECO:0000256" key="4">
    <source>
        <dbReference type="ARBA" id="ARBA00022679"/>
    </source>
</evidence>
<keyword evidence="5" id="KW-0547">Nucleotide-binding</keyword>
<keyword evidence="9" id="KW-0175">Coiled coil</keyword>
<feature type="transmembrane region" description="Helical" evidence="10">
    <location>
        <begin position="119"/>
        <end position="137"/>
    </location>
</feature>
<evidence type="ECO:0000256" key="5">
    <source>
        <dbReference type="ARBA" id="ARBA00022741"/>
    </source>
</evidence>
<dbReference type="CDD" id="cd16917">
    <property type="entry name" value="HATPase_UhpB-NarQ-NarX-like"/>
    <property type="match status" value="1"/>
</dbReference>
<feature type="coiled-coil region" evidence="9">
    <location>
        <begin position="200"/>
        <end position="231"/>
    </location>
</feature>
<dbReference type="InterPro" id="IPR050482">
    <property type="entry name" value="Sensor_HK_TwoCompSys"/>
</dbReference>
<keyword evidence="6 13" id="KW-0418">Kinase</keyword>
<feature type="transmembrane region" description="Helical" evidence="10">
    <location>
        <begin position="50"/>
        <end position="67"/>
    </location>
</feature>
<dbReference type="Gene3D" id="3.30.565.10">
    <property type="entry name" value="Histidine kinase-like ATPase, C-terminal domain"/>
    <property type="match status" value="1"/>
</dbReference>
<evidence type="ECO:0000256" key="6">
    <source>
        <dbReference type="ARBA" id="ARBA00022777"/>
    </source>
</evidence>
<dbReference type="Gene3D" id="1.20.5.1930">
    <property type="match status" value="1"/>
</dbReference>
<feature type="transmembrane region" description="Helical" evidence="10">
    <location>
        <begin position="28"/>
        <end position="45"/>
    </location>
</feature>
<protein>
    <recommendedName>
        <fullName evidence="2">histidine kinase</fullName>
        <ecNumber evidence="2">2.7.13.3</ecNumber>
    </recommendedName>
</protein>
<name>A0ABW4VWC7_9BACI</name>
<keyword evidence="10" id="KW-0472">Membrane</keyword>
<evidence type="ECO:0000259" key="11">
    <source>
        <dbReference type="Pfam" id="PF02518"/>
    </source>
</evidence>
<evidence type="ECO:0000313" key="13">
    <source>
        <dbReference type="EMBL" id="MFD2042860.1"/>
    </source>
</evidence>
<dbReference type="InterPro" id="IPR036890">
    <property type="entry name" value="HATPase_C_sf"/>
</dbReference>
<keyword evidence="7" id="KW-0067">ATP-binding</keyword>
<dbReference type="GO" id="GO:0016301">
    <property type="term" value="F:kinase activity"/>
    <property type="evidence" value="ECO:0007669"/>
    <property type="project" value="UniProtKB-KW"/>
</dbReference>
<dbReference type="InterPro" id="IPR011712">
    <property type="entry name" value="Sig_transdc_His_kin_sub3_dim/P"/>
</dbReference>
<evidence type="ECO:0000256" key="10">
    <source>
        <dbReference type="SAM" id="Phobius"/>
    </source>
</evidence>